<protein>
    <submittedName>
        <fullName evidence="3">Malic domain-containing protein</fullName>
    </submittedName>
</protein>
<accession>A0A0R3T2W7</accession>
<evidence type="ECO:0000313" key="3">
    <source>
        <dbReference type="WBParaSite" id="HNAJ_0000131601-mRNA-1"/>
    </source>
</evidence>
<evidence type="ECO:0000313" key="2">
    <source>
        <dbReference type="Proteomes" id="UP000278807"/>
    </source>
</evidence>
<dbReference type="EMBL" id="UZAE01000497">
    <property type="protein sequence ID" value="VDN97174.1"/>
    <property type="molecule type" value="Genomic_DNA"/>
</dbReference>
<dbReference type="WBParaSite" id="HNAJ_0000131601-mRNA-1">
    <property type="protein sequence ID" value="HNAJ_0000131601-mRNA-1"/>
    <property type="gene ID" value="HNAJ_0000131601"/>
</dbReference>
<reference evidence="1 2" key="2">
    <citation type="submission" date="2018-11" db="EMBL/GenBank/DDBJ databases">
        <authorList>
            <consortium name="Pathogen Informatics"/>
        </authorList>
    </citation>
    <scope>NUCLEOTIDE SEQUENCE [LARGE SCALE GENOMIC DNA]</scope>
</reference>
<sequence length="79" mass="9138">MGNLEYSDSQRQASRCLKILSVKYPQVSSIVEEVMGRALFDEFYSKTDQFYLYMTPLQADLLVSTKTKFPGIDEINLEF</sequence>
<keyword evidence="2" id="KW-1185">Reference proteome</keyword>
<dbReference type="OrthoDB" id="278163at2759"/>
<organism evidence="3">
    <name type="scientific">Rodentolepis nana</name>
    <name type="common">Dwarf tapeworm</name>
    <name type="synonym">Hymenolepis nana</name>
    <dbReference type="NCBI Taxonomy" id="102285"/>
    <lineage>
        <taxon>Eukaryota</taxon>
        <taxon>Metazoa</taxon>
        <taxon>Spiralia</taxon>
        <taxon>Lophotrochozoa</taxon>
        <taxon>Platyhelminthes</taxon>
        <taxon>Cestoda</taxon>
        <taxon>Eucestoda</taxon>
        <taxon>Cyclophyllidea</taxon>
        <taxon>Hymenolepididae</taxon>
        <taxon>Rodentolepis</taxon>
    </lineage>
</organism>
<name>A0A0R3T2W7_RODNA</name>
<evidence type="ECO:0000313" key="1">
    <source>
        <dbReference type="EMBL" id="VDN97174.1"/>
    </source>
</evidence>
<reference evidence="3" key="1">
    <citation type="submission" date="2017-02" db="UniProtKB">
        <authorList>
            <consortium name="WormBaseParasite"/>
        </authorList>
    </citation>
    <scope>IDENTIFICATION</scope>
</reference>
<dbReference type="Proteomes" id="UP000278807">
    <property type="component" value="Unassembled WGS sequence"/>
</dbReference>
<dbReference type="AlphaFoldDB" id="A0A0R3T2W7"/>
<gene>
    <name evidence="1" type="ORF">HNAJ_LOCUS1315</name>
</gene>
<proteinExistence type="predicted"/>